<feature type="compositionally biased region" description="Gly residues" evidence="1">
    <location>
        <begin position="208"/>
        <end position="217"/>
    </location>
</feature>
<sequence length="229" mass="25227">KVRENNGEAEASAFEQGFQRWKFVATKSVTEVHDSQPQSLTLNHQIRPQTTKGTTLATQARLWRMAPPDNPDQHFEPADVVDASYLDTWWVGVAMKFEDDKYTLRPPWDLQDGIWVRAPKEITQNLTEEKYLVRLKFTKEVKECSPSDLRPHMEWTDSGWVTETNGTWADCFQRELQLDDGDAGDAGGDIDTRGAGDAGCDGHDGDAGDAGGAGGDIDTGRAGDAGGDK</sequence>
<feature type="compositionally biased region" description="Basic and acidic residues" evidence="1">
    <location>
        <begin position="218"/>
        <end position="229"/>
    </location>
</feature>
<reference evidence="2" key="1">
    <citation type="journal article" date="2019" name="Science">
        <title>Mutation of a bHLH transcription factor allowed almond domestication.</title>
        <authorList>
            <person name="Sanchez-Perez R."/>
            <person name="Pavan S."/>
            <person name="Mazzeo R."/>
            <person name="Moldovan C."/>
            <person name="Aiese Cigliano R."/>
            <person name="Del Cueto J."/>
            <person name="Ricciardi F."/>
            <person name="Lotti C."/>
            <person name="Ricciardi L."/>
            <person name="Dicenta F."/>
            <person name="Lopez-Marques R.L."/>
            <person name="Lindberg Moller B."/>
        </authorList>
    </citation>
    <scope>NUCLEOTIDE SEQUENCE</scope>
</reference>
<feature type="non-terminal residue" evidence="2">
    <location>
        <position position="1"/>
    </location>
</feature>
<dbReference type="AlphaFoldDB" id="A0A4Y1RME4"/>
<accession>A0A4Y1RME4</accession>
<evidence type="ECO:0000313" key="2">
    <source>
        <dbReference type="EMBL" id="BBH05379.1"/>
    </source>
</evidence>
<feature type="non-terminal residue" evidence="2">
    <location>
        <position position="229"/>
    </location>
</feature>
<feature type="compositionally biased region" description="Basic and acidic residues" evidence="1">
    <location>
        <begin position="190"/>
        <end position="206"/>
    </location>
</feature>
<gene>
    <name evidence="2" type="ORF">Prudu_016746</name>
</gene>
<organism evidence="2">
    <name type="scientific">Prunus dulcis</name>
    <name type="common">Almond</name>
    <name type="synonym">Amygdalus dulcis</name>
    <dbReference type="NCBI Taxonomy" id="3755"/>
    <lineage>
        <taxon>Eukaryota</taxon>
        <taxon>Viridiplantae</taxon>
        <taxon>Streptophyta</taxon>
        <taxon>Embryophyta</taxon>
        <taxon>Tracheophyta</taxon>
        <taxon>Spermatophyta</taxon>
        <taxon>Magnoliopsida</taxon>
        <taxon>eudicotyledons</taxon>
        <taxon>Gunneridae</taxon>
        <taxon>Pentapetalae</taxon>
        <taxon>rosids</taxon>
        <taxon>fabids</taxon>
        <taxon>Rosales</taxon>
        <taxon>Rosaceae</taxon>
        <taxon>Amygdaloideae</taxon>
        <taxon>Amygdaleae</taxon>
        <taxon>Prunus</taxon>
    </lineage>
</organism>
<evidence type="ECO:0000256" key="1">
    <source>
        <dbReference type="SAM" id="MobiDB-lite"/>
    </source>
</evidence>
<proteinExistence type="predicted"/>
<dbReference type="EMBL" id="AP019302">
    <property type="protein sequence ID" value="BBH05379.1"/>
    <property type="molecule type" value="Genomic_DNA"/>
</dbReference>
<feature type="region of interest" description="Disordered" evidence="1">
    <location>
        <begin position="180"/>
        <end position="229"/>
    </location>
</feature>
<name>A0A4Y1RME4_PRUDU</name>
<protein>
    <submittedName>
        <fullName evidence="2">Agenet domain-containing protein</fullName>
    </submittedName>
</protein>